<dbReference type="PANTHER" id="PTHR33375">
    <property type="entry name" value="CHROMOSOME-PARTITIONING PROTEIN PARB-RELATED"/>
    <property type="match status" value="1"/>
</dbReference>
<dbReference type="InterPro" id="IPR036086">
    <property type="entry name" value="ParB/Sulfiredoxin_sf"/>
</dbReference>
<dbReference type="InterPro" id="IPR017819">
    <property type="entry name" value="Plasmid_partition_RepB"/>
</dbReference>
<dbReference type="SUPFAM" id="SSF109709">
    <property type="entry name" value="KorB DNA-binding domain-like"/>
    <property type="match status" value="1"/>
</dbReference>
<feature type="region of interest" description="Disordered" evidence="2">
    <location>
        <begin position="1"/>
        <end position="62"/>
    </location>
</feature>
<dbReference type="InterPro" id="IPR004437">
    <property type="entry name" value="ParB/RepB/Spo0J"/>
</dbReference>
<dbReference type="Pfam" id="PF02195">
    <property type="entry name" value="ParB_N"/>
    <property type="match status" value="1"/>
</dbReference>
<dbReference type="SUPFAM" id="SSF110849">
    <property type="entry name" value="ParB/Sulfiredoxin"/>
    <property type="match status" value="1"/>
</dbReference>
<protein>
    <submittedName>
        <fullName evidence="4">Chromosome partitioning protein, ParB family</fullName>
    </submittedName>
</protein>
<evidence type="ECO:0000256" key="2">
    <source>
        <dbReference type="SAM" id="MobiDB-lite"/>
    </source>
</evidence>
<evidence type="ECO:0000256" key="1">
    <source>
        <dbReference type="ARBA" id="ARBA00006295"/>
    </source>
</evidence>
<dbReference type="CDD" id="cd16405">
    <property type="entry name" value="RepB_like_N"/>
    <property type="match status" value="1"/>
</dbReference>
<dbReference type="InterPro" id="IPR011111">
    <property type="entry name" value="Plasmid_RepB"/>
</dbReference>
<evidence type="ECO:0000313" key="4">
    <source>
        <dbReference type="EMBL" id="SMP37426.1"/>
    </source>
</evidence>
<reference evidence="4 5" key="1">
    <citation type="submission" date="2017-05" db="EMBL/GenBank/DDBJ databases">
        <authorList>
            <person name="Varghese N."/>
            <person name="Submissions S."/>
        </authorList>
    </citation>
    <scope>NUCLEOTIDE SEQUENCE [LARGE SCALE GENOMIC DNA]</scope>
    <source>
        <strain evidence="4 5">DSM 15949</strain>
    </source>
</reference>
<dbReference type="Gene3D" id="3.90.1530.30">
    <property type="match status" value="1"/>
</dbReference>
<dbReference type="EMBL" id="FXTT01000013">
    <property type="protein sequence ID" value="SMP37426.1"/>
    <property type="molecule type" value="Genomic_DNA"/>
</dbReference>
<dbReference type="InterPro" id="IPR003115">
    <property type="entry name" value="ParB_N"/>
</dbReference>
<gene>
    <name evidence="4" type="ORF">SAMN06265374_0097</name>
</gene>
<comment type="similarity">
    <text evidence="1">Belongs to the ParB family.</text>
</comment>
<comment type="caution">
    <text evidence="4">The sequence shown here is derived from an EMBL/GenBank/DDBJ whole genome shotgun (WGS) entry which is preliminary data.</text>
</comment>
<dbReference type="NCBIfam" id="TIGR00180">
    <property type="entry name" value="parB_part"/>
    <property type="match status" value="1"/>
</dbReference>
<dbReference type="InterPro" id="IPR050336">
    <property type="entry name" value="Chromosome_partition/occlusion"/>
</dbReference>
<organism evidence="4 5">
    <name type="scientific">Roseibium denhamense</name>
    <dbReference type="NCBI Taxonomy" id="76305"/>
    <lineage>
        <taxon>Bacteria</taxon>
        <taxon>Pseudomonadati</taxon>
        <taxon>Pseudomonadota</taxon>
        <taxon>Alphaproteobacteria</taxon>
        <taxon>Hyphomicrobiales</taxon>
        <taxon>Stappiaceae</taxon>
        <taxon>Roseibium</taxon>
    </lineage>
</organism>
<dbReference type="Pfam" id="PF07506">
    <property type="entry name" value="RepB"/>
    <property type="match status" value="1"/>
</dbReference>
<dbReference type="NCBIfam" id="TIGR03454">
    <property type="entry name" value="partition_RepB"/>
    <property type="match status" value="1"/>
</dbReference>
<evidence type="ECO:0000259" key="3">
    <source>
        <dbReference type="SMART" id="SM00470"/>
    </source>
</evidence>
<accession>A0ABY1PNJ3</accession>
<keyword evidence="5" id="KW-1185">Reference proteome</keyword>
<dbReference type="InterPro" id="IPR037972">
    <property type="entry name" value="RepB_N"/>
</dbReference>
<proteinExistence type="inferred from homology"/>
<sequence>MTKRKDRLKALFTGEADQAAAKPQSVSMPAAKPAGSAGVNPDDKAPPPSPSPAVRPRSASGAVKAMGLSLGQMADDLKKNTGDKIVRLDPAKIEASPIADRLTSDAHLDDGFEALKESLKLHGQQVPVLVRPHPDAAKREAGWYQAAYGHRRIRAARDLGLEIQALVKQLSDTALVLAQGKENAERRDLSFIERAFFARNLIDAGYERSTIQEALSLHKAEMTRLLQVADRVPLRIARAVGPAPKIGRPRWHALGELLDSEAAEVIAADEITSDAFRAVDSDQRFQRLYARLAQRKPAKPKVRKVKTRKGTALAELKGSVLTISKDAPEPFAAYLADRLPELLEEFERNTAETGKTSG</sequence>
<dbReference type="PANTHER" id="PTHR33375:SF1">
    <property type="entry name" value="CHROMOSOME-PARTITIONING PROTEIN PARB-RELATED"/>
    <property type="match status" value="1"/>
</dbReference>
<name>A0ABY1PNJ3_9HYPH</name>
<dbReference type="SMART" id="SM00470">
    <property type="entry name" value="ParB"/>
    <property type="match status" value="1"/>
</dbReference>
<dbReference type="Gene3D" id="1.10.10.2830">
    <property type="match status" value="1"/>
</dbReference>
<feature type="domain" description="ParB-like N-terminal" evidence="3">
    <location>
        <begin position="86"/>
        <end position="184"/>
    </location>
</feature>
<evidence type="ECO:0000313" key="5">
    <source>
        <dbReference type="Proteomes" id="UP001157914"/>
    </source>
</evidence>
<dbReference type="Proteomes" id="UP001157914">
    <property type="component" value="Unassembled WGS sequence"/>
</dbReference>